<organism evidence="2 3">
    <name type="scientific">Ophiocordyceps australis</name>
    <dbReference type="NCBI Taxonomy" id="1399860"/>
    <lineage>
        <taxon>Eukaryota</taxon>
        <taxon>Fungi</taxon>
        <taxon>Dikarya</taxon>
        <taxon>Ascomycota</taxon>
        <taxon>Pezizomycotina</taxon>
        <taxon>Sordariomycetes</taxon>
        <taxon>Hypocreomycetidae</taxon>
        <taxon>Hypocreales</taxon>
        <taxon>Ophiocordycipitaceae</taxon>
        <taxon>Ophiocordyceps</taxon>
    </lineage>
</organism>
<protein>
    <submittedName>
        <fullName evidence="2">Uncharacterized protein</fullName>
    </submittedName>
</protein>
<name>A0A2C5YTV6_9HYPO</name>
<dbReference type="PANTHER" id="PTHR10039">
    <property type="entry name" value="AMELOGENIN"/>
    <property type="match status" value="1"/>
</dbReference>
<proteinExistence type="predicted"/>
<evidence type="ECO:0000256" key="1">
    <source>
        <dbReference type="SAM" id="Coils"/>
    </source>
</evidence>
<dbReference type="PANTHER" id="PTHR10039:SF16">
    <property type="entry name" value="GPI INOSITOL-DEACYLASE"/>
    <property type="match status" value="1"/>
</dbReference>
<dbReference type="AlphaFoldDB" id="A0A2C5YTV6"/>
<sequence length="463" mass="52394">MQLEVTPADLETVFNIKKYNEKDIQFLELQAIFSHAVSGFHDVYICIDALDEIKEPENLLKFFREADPSVHLFFTCTDEIAPIITRHFSTAVKVQIHVRDSDIRLLVLDEIAKRRKEGVEFLDSSLEQEITEKIAGFSRECNAFATVELQEILSAGTKSECRQRLKNGAWLNSEEVMRIQDEAANKEIVSCGQGTDPDTESSVWDASEIESVFSHESLISSESSQSGVYSMAVVEWVTLILSDDELKMLLPSALARLGLERFERNFTRLLKGYSRNLKDESSSDLQLKAAHFVRQYARQTAAKIGRKLIQAGKEPSMRLIQQEVSKSIQINEWLQFQALGQQEALIKRASNDKGVETQQIGSVVLSHDIIDEIESEGSEVGDETPVLGTLDKLKDFMVSSEAFERLRKDFRAWLKLGKKEEDINQAESDNELYEAQFFEAQENHGPAEIQDYEASLNPILGES</sequence>
<keyword evidence="1" id="KW-0175">Coiled coil</keyword>
<dbReference type="OrthoDB" id="5431313at2759"/>
<dbReference type="EMBL" id="NJEU01000709">
    <property type="protein sequence ID" value="PHH71186.1"/>
    <property type="molecule type" value="Genomic_DNA"/>
</dbReference>
<accession>A0A2C5YTV6</accession>
<dbReference type="Proteomes" id="UP000224854">
    <property type="component" value="Unassembled WGS sequence"/>
</dbReference>
<comment type="caution">
    <text evidence="2">The sequence shown here is derived from an EMBL/GenBank/DDBJ whole genome shotgun (WGS) entry which is preliminary data.</text>
</comment>
<feature type="coiled-coil region" evidence="1">
    <location>
        <begin position="416"/>
        <end position="443"/>
    </location>
</feature>
<evidence type="ECO:0000313" key="2">
    <source>
        <dbReference type="EMBL" id="PHH71186.1"/>
    </source>
</evidence>
<keyword evidence="3" id="KW-1185">Reference proteome</keyword>
<reference evidence="2 3" key="1">
    <citation type="submission" date="2017-06" db="EMBL/GenBank/DDBJ databases">
        <title>Ant-infecting Ophiocordyceps genomes reveal a high diversity of potential behavioral manipulation genes and a possible major role for enterotoxins.</title>
        <authorList>
            <person name="De Bekker C."/>
            <person name="Evans H.C."/>
            <person name="Brachmann A."/>
            <person name="Hughes D.P."/>
        </authorList>
    </citation>
    <scope>NUCLEOTIDE SEQUENCE [LARGE SCALE GENOMIC DNA]</scope>
    <source>
        <strain evidence="2 3">1348a</strain>
    </source>
</reference>
<evidence type="ECO:0000313" key="3">
    <source>
        <dbReference type="Proteomes" id="UP000224854"/>
    </source>
</evidence>
<gene>
    <name evidence="2" type="ORF">CDD82_6686</name>
</gene>